<proteinExistence type="inferred from homology"/>
<feature type="transmembrane region" description="Helical" evidence="12">
    <location>
        <begin position="936"/>
        <end position="956"/>
    </location>
</feature>
<dbReference type="EMBL" id="JADCTT010000002">
    <property type="protein sequence ID" value="KAF9757133.1"/>
    <property type="molecule type" value="Genomic_DNA"/>
</dbReference>
<reference evidence="16" key="1">
    <citation type="submission" date="2020-10" db="EMBL/GenBank/DDBJ databases">
        <title>High-Quality Genome Resource of Clonostachys rosea strain S41 by Oxford Nanopore Long-Read Sequencing.</title>
        <authorList>
            <person name="Wang H."/>
        </authorList>
    </citation>
    <scope>NUCLEOTIDE SEQUENCE</scope>
    <source>
        <strain evidence="16">S41</strain>
    </source>
</reference>
<dbReference type="AlphaFoldDB" id="A0A8H7NJZ5"/>
<dbReference type="InterPro" id="IPR015943">
    <property type="entry name" value="WD40/YVTN_repeat-like_dom_sf"/>
</dbReference>
<evidence type="ECO:0000256" key="2">
    <source>
        <dbReference type="ARBA" id="ARBA00007904"/>
    </source>
</evidence>
<keyword evidence="9 12" id="KW-0472">Membrane</keyword>
<comment type="subcellular location">
    <subcellularLocation>
        <location evidence="1">Endoplasmic reticulum membrane</location>
        <topology evidence="1">Single-pass type I membrane protein</topology>
    </subcellularLocation>
</comment>
<dbReference type="Pfam" id="PF07774">
    <property type="entry name" value="EMC1_C"/>
    <property type="match status" value="1"/>
</dbReference>
<dbReference type="SUPFAM" id="SSF50998">
    <property type="entry name" value="Quinoprotein alcohol dehydrogenase-like"/>
    <property type="match status" value="1"/>
</dbReference>
<feature type="domain" description="EMC1 first beta-propeller" evidence="15">
    <location>
        <begin position="19"/>
        <end position="417"/>
    </location>
</feature>
<evidence type="ECO:0000256" key="7">
    <source>
        <dbReference type="ARBA" id="ARBA00022824"/>
    </source>
</evidence>
<evidence type="ECO:0000256" key="8">
    <source>
        <dbReference type="ARBA" id="ARBA00022989"/>
    </source>
</evidence>
<dbReference type="GO" id="GO:0072546">
    <property type="term" value="C:EMC complex"/>
    <property type="evidence" value="ECO:0007669"/>
    <property type="project" value="InterPro"/>
</dbReference>
<evidence type="ECO:0000256" key="3">
    <source>
        <dbReference type="ARBA" id="ARBA00011276"/>
    </source>
</evidence>
<comment type="subunit">
    <text evidence="3">Component of the ER membrane protein complex (EMC).</text>
</comment>
<dbReference type="PANTHER" id="PTHR21573">
    <property type="entry name" value="ER MEMBRANE PROTEIN COMPLEX SUBUNIT 1"/>
    <property type="match status" value="1"/>
</dbReference>
<feature type="signal peptide" evidence="13">
    <location>
        <begin position="1"/>
        <end position="19"/>
    </location>
</feature>
<evidence type="ECO:0000256" key="10">
    <source>
        <dbReference type="ARBA" id="ARBA00023180"/>
    </source>
</evidence>
<dbReference type="InterPro" id="IPR011047">
    <property type="entry name" value="Quinoprotein_ADH-like_sf"/>
</dbReference>
<evidence type="ECO:0000256" key="13">
    <source>
        <dbReference type="SAM" id="SignalP"/>
    </source>
</evidence>
<evidence type="ECO:0000256" key="1">
    <source>
        <dbReference type="ARBA" id="ARBA00004115"/>
    </source>
</evidence>
<comment type="similarity">
    <text evidence="2">Belongs to the EMC1 family.</text>
</comment>
<name>A0A8H7NJZ5_BIOOC</name>
<feature type="domain" description="ER membrane protein complex subunit 1 C-terminal" evidence="14">
    <location>
        <begin position="735"/>
        <end position="965"/>
    </location>
</feature>
<evidence type="ECO:0000256" key="9">
    <source>
        <dbReference type="ARBA" id="ARBA00023136"/>
    </source>
</evidence>
<evidence type="ECO:0000259" key="14">
    <source>
        <dbReference type="Pfam" id="PF07774"/>
    </source>
</evidence>
<keyword evidence="5 12" id="KW-0812">Transmembrane</keyword>
<keyword evidence="10" id="KW-0325">Glycoprotein</keyword>
<evidence type="ECO:0000259" key="15">
    <source>
        <dbReference type="Pfam" id="PF25293"/>
    </source>
</evidence>
<keyword evidence="7" id="KW-0256">Endoplasmic reticulum</keyword>
<dbReference type="GO" id="GO:0034975">
    <property type="term" value="P:protein folding in endoplasmic reticulum"/>
    <property type="evidence" value="ECO:0007669"/>
    <property type="project" value="TreeGrafter"/>
</dbReference>
<evidence type="ECO:0000313" key="16">
    <source>
        <dbReference type="EMBL" id="KAF9757133.1"/>
    </source>
</evidence>
<comment type="caution">
    <text evidence="16">The sequence shown here is derived from an EMBL/GenBank/DDBJ whole genome shotgun (WGS) entry which is preliminary data.</text>
</comment>
<organism evidence="16 17">
    <name type="scientific">Bionectria ochroleuca</name>
    <name type="common">Gliocladium roseum</name>
    <dbReference type="NCBI Taxonomy" id="29856"/>
    <lineage>
        <taxon>Eukaryota</taxon>
        <taxon>Fungi</taxon>
        <taxon>Dikarya</taxon>
        <taxon>Ascomycota</taxon>
        <taxon>Pezizomycotina</taxon>
        <taxon>Sordariomycetes</taxon>
        <taxon>Hypocreomycetidae</taxon>
        <taxon>Hypocreales</taxon>
        <taxon>Bionectriaceae</taxon>
        <taxon>Clonostachys</taxon>
    </lineage>
</organism>
<sequence length="977" mass="105683">MRRAFSSILLLGLSSFATAVFQDEVDDIDFHYSLFGVPQAETTFFHRPRRDDKASLLYTLGDVGVFGAVNPSNGEIVWRHQISTDTTIGGGHFRAPEDEDWVAAAHGSTVQAWNALTGRNSWHTSFAGEVKDLEILEVTETGRKDVLALFDEDGVTVLRRLHGKLGTVVWEFREHNKDIPLQVSTNIANIYVISLHGSPSSYSLKITSLDTLTGSRVNDWTVGTKGEVHGPQDVMFVGANSAAPLLAWTDSSLSKLSVHVLGTKGKQEIALGAETTGVVIHAPHLTQSLPHFLVHTKTATGGKGEVYHTNLKNGQISKAYELPHLKGDNAFSTSSEGANVYFTRITEDEILIVSSESPAVLQRWPLASPSDIKARHAVSEVIKKPGGEEFAIRSAVTTVSDDWTLVRNGNVDWSRPEGLSASVGAVWAELPETESLAKALEEEAHTNPLSAYIHRVNRHINDLKYLPAWLQSIPTRLIDSLSGETHRDTSLHRDSFGFNKVIVLATRRGRVYGLSTANAGKVIWSANVFPQLQGQSFELKGLVAKGGESSVVTLQGSKGEVADINAITGEVLRVVASGSSIESTATIQDGNGVWLLALDSSGKPVGEFPNGVVPKETIVVRGEGEVIKGVRFDAGEDGATAQQTEVWQLQLLPGERIVDVAVRPSHDPVASIGRVLGDRNVNYKYLNTNTIVVAVLSDEDSALSIRLVDTVSGQILASQSYDGVDGSKDVSCVISENWYTCSFFGQYLLNDGSGQTIKGYQITSTDLYESSAPNDRGPLGDSANFSSLDPVDSPTQAPLPFVVSLGFVAIQPLTSLSVTQTRQGITGRQVLAYMPESHAIVGIPRQALDPRRPVGRDPTAAEQEAEGLMKYWPSLEIDPRSIVSHERDIIGIRNIVAAPAIVESTTLVVAYGVDVFGTRVAPSGVFDILGKGFNKFTLILTVLALFGGVIFLAPMVRRSQINRQWGSNEIHPKWALT</sequence>
<protein>
    <recommendedName>
        <fullName evidence="4">ER membrane protein complex subunit 1</fullName>
    </recommendedName>
</protein>
<evidence type="ECO:0000313" key="17">
    <source>
        <dbReference type="Proteomes" id="UP000616885"/>
    </source>
</evidence>
<feature type="region of interest" description="Disordered" evidence="11">
    <location>
        <begin position="768"/>
        <end position="790"/>
    </location>
</feature>
<keyword evidence="6 13" id="KW-0732">Signal</keyword>
<dbReference type="InterPro" id="IPR026895">
    <property type="entry name" value="EMC1"/>
</dbReference>
<evidence type="ECO:0000256" key="12">
    <source>
        <dbReference type="SAM" id="Phobius"/>
    </source>
</evidence>
<keyword evidence="8 12" id="KW-1133">Transmembrane helix</keyword>
<accession>A0A8H7NJZ5</accession>
<gene>
    <name evidence="16" type="ORF">IM811_008077</name>
</gene>
<dbReference type="Pfam" id="PF25293">
    <property type="entry name" value="Beta-prop_EMC1_N"/>
    <property type="match status" value="1"/>
</dbReference>
<dbReference type="InterPro" id="IPR058545">
    <property type="entry name" value="Beta-prop_EMC1_1st"/>
</dbReference>
<dbReference type="Gene3D" id="2.130.10.10">
    <property type="entry name" value="YVTN repeat-like/Quinoprotein amine dehydrogenase"/>
    <property type="match status" value="1"/>
</dbReference>
<evidence type="ECO:0000256" key="11">
    <source>
        <dbReference type="SAM" id="MobiDB-lite"/>
    </source>
</evidence>
<dbReference type="InterPro" id="IPR011678">
    <property type="entry name" value="EMC1_C"/>
</dbReference>
<dbReference type="Proteomes" id="UP000616885">
    <property type="component" value="Unassembled WGS sequence"/>
</dbReference>
<evidence type="ECO:0000256" key="6">
    <source>
        <dbReference type="ARBA" id="ARBA00022729"/>
    </source>
</evidence>
<evidence type="ECO:0000256" key="4">
    <source>
        <dbReference type="ARBA" id="ARBA00020824"/>
    </source>
</evidence>
<evidence type="ECO:0000256" key="5">
    <source>
        <dbReference type="ARBA" id="ARBA00022692"/>
    </source>
</evidence>
<feature type="chain" id="PRO_5034053998" description="ER membrane protein complex subunit 1" evidence="13">
    <location>
        <begin position="20"/>
        <end position="977"/>
    </location>
</feature>
<dbReference type="PANTHER" id="PTHR21573:SF0">
    <property type="entry name" value="ER MEMBRANE PROTEIN COMPLEX SUBUNIT 1"/>
    <property type="match status" value="1"/>
</dbReference>